<evidence type="ECO:0000313" key="8">
    <source>
        <dbReference type="Proteomes" id="UP000016930"/>
    </source>
</evidence>
<organism evidence="7 8">
    <name type="scientific">Ceriporiopsis subvermispora (strain B)</name>
    <name type="common">White-rot fungus</name>
    <name type="synonym">Gelatoporia subvermispora</name>
    <dbReference type="NCBI Taxonomy" id="914234"/>
    <lineage>
        <taxon>Eukaryota</taxon>
        <taxon>Fungi</taxon>
        <taxon>Dikarya</taxon>
        <taxon>Basidiomycota</taxon>
        <taxon>Agaricomycotina</taxon>
        <taxon>Agaricomycetes</taxon>
        <taxon>Polyporales</taxon>
        <taxon>Gelatoporiaceae</taxon>
        <taxon>Gelatoporia</taxon>
    </lineage>
</organism>
<dbReference type="InterPro" id="IPR001338">
    <property type="entry name" value="Class_I_Hydrophobin"/>
</dbReference>
<protein>
    <recommendedName>
        <fullName evidence="6">Hydrophobin</fullName>
    </recommendedName>
</protein>
<dbReference type="OrthoDB" id="4225815at2759"/>
<keyword evidence="3 6" id="KW-0134">Cell wall</keyword>
<evidence type="ECO:0000256" key="6">
    <source>
        <dbReference type="RuleBase" id="RU365009"/>
    </source>
</evidence>
<comment type="similarity">
    <text evidence="2 6">Belongs to the fungal hydrophobin family.</text>
</comment>
<dbReference type="GO" id="GO:0005199">
    <property type="term" value="F:structural constituent of cell wall"/>
    <property type="evidence" value="ECO:0007669"/>
    <property type="project" value="InterPro"/>
</dbReference>
<dbReference type="STRING" id="914234.M2RBR1"/>
<dbReference type="Pfam" id="PF01185">
    <property type="entry name" value="Hydrophobin"/>
    <property type="match status" value="1"/>
</dbReference>
<keyword evidence="6" id="KW-0732">Signal</keyword>
<sequence length="90" mass="8798">MPGGSTGDAGTCNTGPVQCCKSVQPANSEAASGLLNSVGVVLQDLSTPIGITCSPIAAIGDGSSCSEKPVCCENNTFNGLIAIGCVNLPL</sequence>
<evidence type="ECO:0000256" key="5">
    <source>
        <dbReference type="ARBA" id="ARBA00023157"/>
    </source>
</evidence>
<dbReference type="AlphaFoldDB" id="M2RBR1"/>
<name>M2RBR1_CERS8</name>
<evidence type="ECO:0000256" key="3">
    <source>
        <dbReference type="ARBA" id="ARBA00022512"/>
    </source>
</evidence>
<proteinExistence type="inferred from homology"/>
<accession>M2RBR1</accession>
<evidence type="ECO:0000256" key="4">
    <source>
        <dbReference type="ARBA" id="ARBA00022525"/>
    </source>
</evidence>
<dbReference type="EMBL" id="KB445799">
    <property type="protein sequence ID" value="EMD35842.1"/>
    <property type="molecule type" value="Genomic_DNA"/>
</dbReference>
<evidence type="ECO:0000256" key="2">
    <source>
        <dbReference type="ARBA" id="ARBA00010446"/>
    </source>
</evidence>
<dbReference type="HOGENOM" id="CLU_105134_2_2_1"/>
<dbReference type="SMART" id="SM00075">
    <property type="entry name" value="HYDRO"/>
    <property type="match status" value="1"/>
</dbReference>
<gene>
    <name evidence="7" type="ORF">CERSUDRAFT_53215</name>
</gene>
<reference evidence="7 8" key="1">
    <citation type="journal article" date="2012" name="Proc. Natl. Acad. Sci. U.S.A.">
        <title>Comparative genomics of Ceriporiopsis subvermispora and Phanerochaete chrysosporium provide insight into selective ligninolysis.</title>
        <authorList>
            <person name="Fernandez-Fueyo E."/>
            <person name="Ruiz-Duenas F.J."/>
            <person name="Ferreira P."/>
            <person name="Floudas D."/>
            <person name="Hibbett D.S."/>
            <person name="Canessa P."/>
            <person name="Larrondo L.F."/>
            <person name="James T.Y."/>
            <person name="Seelenfreund D."/>
            <person name="Lobos S."/>
            <person name="Polanco R."/>
            <person name="Tello M."/>
            <person name="Honda Y."/>
            <person name="Watanabe T."/>
            <person name="Watanabe T."/>
            <person name="Ryu J.S."/>
            <person name="Kubicek C.P."/>
            <person name="Schmoll M."/>
            <person name="Gaskell J."/>
            <person name="Hammel K.E."/>
            <person name="St John F.J."/>
            <person name="Vanden Wymelenberg A."/>
            <person name="Sabat G."/>
            <person name="Splinter BonDurant S."/>
            <person name="Syed K."/>
            <person name="Yadav J.S."/>
            <person name="Doddapaneni H."/>
            <person name="Subramanian V."/>
            <person name="Lavin J.L."/>
            <person name="Oguiza J.A."/>
            <person name="Perez G."/>
            <person name="Pisabarro A.G."/>
            <person name="Ramirez L."/>
            <person name="Santoyo F."/>
            <person name="Master E."/>
            <person name="Coutinho P.M."/>
            <person name="Henrissat B."/>
            <person name="Lombard V."/>
            <person name="Magnuson J.K."/>
            <person name="Kuees U."/>
            <person name="Hori C."/>
            <person name="Igarashi K."/>
            <person name="Samejima M."/>
            <person name="Held B.W."/>
            <person name="Barry K.W."/>
            <person name="LaButti K.M."/>
            <person name="Lapidus A."/>
            <person name="Lindquist E.A."/>
            <person name="Lucas S.M."/>
            <person name="Riley R."/>
            <person name="Salamov A.A."/>
            <person name="Hoffmeister D."/>
            <person name="Schwenk D."/>
            <person name="Hadar Y."/>
            <person name="Yarden O."/>
            <person name="de Vries R.P."/>
            <person name="Wiebenga A."/>
            <person name="Stenlid J."/>
            <person name="Eastwood D."/>
            <person name="Grigoriev I.V."/>
            <person name="Berka R.M."/>
            <person name="Blanchette R.A."/>
            <person name="Kersten P."/>
            <person name="Martinez A.T."/>
            <person name="Vicuna R."/>
            <person name="Cullen D."/>
        </authorList>
    </citation>
    <scope>NUCLEOTIDE SEQUENCE [LARGE SCALE GENOMIC DNA]</scope>
    <source>
        <strain evidence="7 8">B</strain>
    </source>
</reference>
<keyword evidence="4 6" id="KW-0964">Secreted</keyword>
<evidence type="ECO:0000313" key="7">
    <source>
        <dbReference type="EMBL" id="EMD35842.1"/>
    </source>
</evidence>
<dbReference type="GO" id="GO:0009277">
    <property type="term" value="C:fungal-type cell wall"/>
    <property type="evidence" value="ECO:0007669"/>
    <property type="project" value="InterPro"/>
</dbReference>
<evidence type="ECO:0000256" key="1">
    <source>
        <dbReference type="ARBA" id="ARBA00004191"/>
    </source>
</evidence>
<dbReference type="Proteomes" id="UP000016930">
    <property type="component" value="Unassembled WGS sequence"/>
</dbReference>
<keyword evidence="8" id="KW-1185">Reference proteome</keyword>
<keyword evidence="5 6" id="KW-1015">Disulfide bond</keyword>
<comment type="subcellular location">
    <subcellularLocation>
        <location evidence="1 6">Secreted</location>
        <location evidence="1 6">Cell wall</location>
    </subcellularLocation>
</comment>
<dbReference type="CDD" id="cd23507">
    <property type="entry name" value="hydrophobin_I"/>
    <property type="match status" value="1"/>
</dbReference>